<protein>
    <submittedName>
        <fullName evidence="1">Uncharacterized protein</fullName>
    </submittedName>
</protein>
<organism evidence="1 2">
    <name type="scientific">Bradyrhizobium canariense</name>
    <dbReference type="NCBI Taxonomy" id="255045"/>
    <lineage>
        <taxon>Bacteria</taxon>
        <taxon>Pseudomonadati</taxon>
        <taxon>Pseudomonadota</taxon>
        <taxon>Alphaproteobacteria</taxon>
        <taxon>Hyphomicrobiales</taxon>
        <taxon>Nitrobacteraceae</taxon>
        <taxon>Bradyrhizobium</taxon>
    </lineage>
</organism>
<dbReference type="EMBL" id="LT629750">
    <property type="protein sequence ID" value="SDS32155.1"/>
    <property type="molecule type" value="Genomic_DNA"/>
</dbReference>
<accession>A0A1H1R910</accession>
<evidence type="ECO:0000313" key="1">
    <source>
        <dbReference type="EMBL" id="SDS32155.1"/>
    </source>
</evidence>
<gene>
    <name evidence="1" type="ORF">SAMN05444158_1695</name>
</gene>
<dbReference type="AlphaFoldDB" id="A0A1H1R910"/>
<keyword evidence="2" id="KW-1185">Reference proteome</keyword>
<name>A0A1H1R910_9BRAD</name>
<dbReference type="Proteomes" id="UP000243904">
    <property type="component" value="Chromosome I"/>
</dbReference>
<proteinExistence type="predicted"/>
<evidence type="ECO:0000313" key="2">
    <source>
        <dbReference type="Proteomes" id="UP000243904"/>
    </source>
</evidence>
<reference evidence="2" key="1">
    <citation type="submission" date="2016-10" db="EMBL/GenBank/DDBJ databases">
        <authorList>
            <person name="Varghese N."/>
            <person name="Submissions S."/>
        </authorList>
    </citation>
    <scope>NUCLEOTIDE SEQUENCE [LARGE SCALE GENOMIC DNA]</scope>
    <source>
        <strain evidence="2">GAS369</strain>
    </source>
</reference>
<sequence>MPAAEFDLCIVGRGESRRGRLIWCHGPLVGVVTDQADVSAVVSIETARLVRKLKADRTVLAQRLLQISEPR</sequence>